<protein>
    <recommendedName>
        <fullName evidence="5">Polysaccharide chain length determinant N-terminal domain-containing protein</fullName>
    </recommendedName>
</protein>
<dbReference type="EMBL" id="CP018082">
    <property type="protein sequence ID" value="APE35083.1"/>
    <property type="molecule type" value="Genomic_DNA"/>
</dbReference>
<accession>A0A1J0VSQ8</accession>
<feature type="region of interest" description="Disordered" evidence="1">
    <location>
        <begin position="301"/>
        <end position="389"/>
    </location>
</feature>
<sequence>MRETGVVDTKDKDGPANPPVSGVNIAAHLRELLRALPIALVIAVLVGGGVWLVRDRGERTYEASLTAQISQQSIGAVFNELTQPYIVMITQDRVLSDVVKNGLASSEADLRPRVSAMTGPAPSLLIIKAQADSPVHAERLALAVQQSLDRTASQMRAEAIARSTADLEVHRRVVEDTFTERLADDPLRPELSFDARDVAREIEFRQVLGMARLTVIGSPRSELVAPHPVQEGLFAALATLIIVAEAIVLARGALGRRRSGKPDTAGPTPPAAGAETGPPGMSAAAPTTTAAAAADLPVATPAAHPAAPNRAAPPATAAPRAAPVPRAHPAPKAVGTPDNQRDNQRPAQPSAPYDPETTVLPRVRPVRAAPVPPSTGTRNDSSPSGRSPN</sequence>
<evidence type="ECO:0008006" key="5">
    <source>
        <dbReference type="Google" id="ProtNLM"/>
    </source>
</evidence>
<proteinExistence type="predicted"/>
<keyword evidence="4" id="KW-1185">Reference proteome</keyword>
<organism evidence="3 4">
    <name type="scientific">Nocardia mangyaensis</name>
    <dbReference type="NCBI Taxonomy" id="2213200"/>
    <lineage>
        <taxon>Bacteria</taxon>
        <taxon>Bacillati</taxon>
        <taxon>Actinomycetota</taxon>
        <taxon>Actinomycetes</taxon>
        <taxon>Mycobacteriales</taxon>
        <taxon>Nocardiaceae</taxon>
        <taxon>Nocardia</taxon>
    </lineage>
</organism>
<keyword evidence="2" id="KW-0812">Transmembrane</keyword>
<keyword evidence="2" id="KW-0472">Membrane</keyword>
<keyword evidence="2" id="KW-1133">Transmembrane helix</keyword>
<reference evidence="3" key="1">
    <citation type="submission" date="2016-11" db="EMBL/GenBank/DDBJ databases">
        <authorList>
            <person name="Jaros S."/>
            <person name="Januszkiewicz K."/>
            <person name="Wedrychowicz H."/>
        </authorList>
    </citation>
    <scope>NUCLEOTIDE SEQUENCE [LARGE SCALE GENOMIC DNA]</scope>
    <source>
        <strain evidence="3">Y48</strain>
    </source>
</reference>
<evidence type="ECO:0000313" key="4">
    <source>
        <dbReference type="Proteomes" id="UP000183810"/>
    </source>
</evidence>
<feature type="transmembrane region" description="Helical" evidence="2">
    <location>
        <begin position="32"/>
        <end position="53"/>
    </location>
</feature>
<evidence type="ECO:0000256" key="2">
    <source>
        <dbReference type="SAM" id="Phobius"/>
    </source>
</evidence>
<feature type="region of interest" description="Disordered" evidence="1">
    <location>
        <begin position="256"/>
        <end position="289"/>
    </location>
</feature>
<feature type="compositionally biased region" description="Low complexity" evidence="1">
    <location>
        <begin position="301"/>
        <end position="331"/>
    </location>
</feature>
<evidence type="ECO:0000313" key="3">
    <source>
        <dbReference type="EMBL" id="APE35083.1"/>
    </source>
</evidence>
<feature type="compositionally biased region" description="Polar residues" evidence="1">
    <location>
        <begin position="374"/>
        <end position="389"/>
    </location>
</feature>
<dbReference type="AlphaFoldDB" id="A0A1J0VSQ8"/>
<evidence type="ECO:0000256" key="1">
    <source>
        <dbReference type="SAM" id="MobiDB-lite"/>
    </source>
</evidence>
<gene>
    <name evidence="3" type="ORF">BOX37_15270</name>
</gene>
<dbReference type="Proteomes" id="UP000183810">
    <property type="component" value="Chromosome"/>
</dbReference>
<name>A0A1J0VSQ8_9NOCA</name>
<feature type="compositionally biased region" description="Low complexity" evidence="1">
    <location>
        <begin position="271"/>
        <end position="289"/>
    </location>
</feature>
<dbReference type="KEGG" id="nsl:BOX37_15270"/>